<feature type="region of interest" description="Disordered" evidence="1">
    <location>
        <begin position="273"/>
        <end position="293"/>
    </location>
</feature>
<protein>
    <submittedName>
        <fullName evidence="2">Pilus assembly protein FlpE</fullName>
    </submittedName>
</protein>
<dbReference type="InterPro" id="IPR022521">
    <property type="entry name" value="Rv3660c"/>
</dbReference>
<proteinExistence type="predicted"/>
<gene>
    <name evidence="2" type="ORF">LEP48_02080</name>
</gene>
<dbReference type="PANTHER" id="PTHR43384">
    <property type="entry name" value="SEPTUM SITE-DETERMINING PROTEIN MIND HOMOLOG, CHLOROPLASTIC-RELATED"/>
    <property type="match status" value="1"/>
</dbReference>
<evidence type="ECO:0000313" key="3">
    <source>
        <dbReference type="Proteomes" id="UP001319870"/>
    </source>
</evidence>
<keyword evidence="3" id="KW-1185">Reference proteome</keyword>
<comment type="caution">
    <text evidence="2">The sequence shown here is derived from an EMBL/GenBank/DDBJ whole genome shotgun (WGS) entry which is preliminary data.</text>
</comment>
<dbReference type="RefSeq" id="WP_225563849.1">
    <property type="nucleotide sequence ID" value="NZ_JAIXCQ010000001.1"/>
</dbReference>
<name>A0ABS7ZAP3_9MICO</name>
<dbReference type="Proteomes" id="UP001319870">
    <property type="component" value="Unassembled WGS sequence"/>
</dbReference>
<dbReference type="PANTHER" id="PTHR43384:SF11">
    <property type="entry name" value="SEPTUM SITE DETERMINING PROTEIN"/>
    <property type="match status" value="1"/>
</dbReference>
<accession>A0ABS7ZAP3</accession>
<dbReference type="Gene3D" id="3.40.50.300">
    <property type="entry name" value="P-loop containing nucleotide triphosphate hydrolases"/>
    <property type="match status" value="1"/>
</dbReference>
<dbReference type="InterPro" id="IPR027417">
    <property type="entry name" value="P-loop_NTPase"/>
</dbReference>
<feature type="compositionally biased region" description="Low complexity" evidence="1">
    <location>
        <begin position="282"/>
        <end position="293"/>
    </location>
</feature>
<dbReference type="InterPro" id="IPR050625">
    <property type="entry name" value="ParA/MinD_ATPase"/>
</dbReference>
<evidence type="ECO:0000313" key="2">
    <source>
        <dbReference type="EMBL" id="MCA5892136.1"/>
    </source>
</evidence>
<dbReference type="SUPFAM" id="SSF52540">
    <property type="entry name" value="P-loop containing nucleoside triphosphate hydrolases"/>
    <property type="match status" value="1"/>
</dbReference>
<dbReference type="EMBL" id="JAIXCQ010000001">
    <property type="protein sequence ID" value="MCA5892136.1"/>
    <property type="molecule type" value="Genomic_DNA"/>
</dbReference>
<feature type="region of interest" description="Disordered" evidence="1">
    <location>
        <begin position="1"/>
        <end position="24"/>
    </location>
</feature>
<reference evidence="2 3" key="1">
    <citation type="submission" date="2021-09" db="EMBL/GenBank/DDBJ databases">
        <title>Isoptericola luteus sp. nov., a novel bacterium isolated from Harbin, the capital city of Heilongjiang province.</title>
        <authorList>
            <person name="Li J."/>
        </authorList>
    </citation>
    <scope>NUCLEOTIDE SEQUENCE [LARGE SCALE GENOMIC DNA]</scope>
    <source>
        <strain evidence="2 3">NEAU-Y5</strain>
    </source>
</reference>
<sequence length="293" mass="29255">MDDTSRTTAPAGRTAPPWLPPGVPGHVRAGRTVAVVGACGGAGTSTLAAGLAHGLRRAGEGGVLVDLDAPGAGVDVLLGVEDEPGARWPELADARGDVDGAGLVAALPRWRSVPVLSAARSHGEPPDDAVAVDVCTGLLRAGESVVLDLPRPQAWTPAARFLVAAADAVLLVVPCTVPAVAGAVAAVPRLGAAWAGTCWVVARGPAAGRVDPAAIESALGLPVVAEARWDRRLADAVGRGEGPPVGRRTPLGRAAADLVPALVSARGTVHVPARETSRAPARDAAWAPTAVAS</sequence>
<organism evidence="2 3">
    <name type="scientific">Isoptericola luteus</name>
    <dbReference type="NCBI Taxonomy" id="2879484"/>
    <lineage>
        <taxon>Bacteria</taxon>
        <taxon>Bacillati</taxon>
        <taxon>Actinomycetota</taxon>
        <taxon>Actinomycetes</taxon>
        <taxon>Micrococcales</taxon>
        <taxon>Promicromonosporaceae</taxon>
        <taxon>Isoptericola</taxon>
    </lineage>
</organism>
<dbReference type="NCBIfam" id="TIGR03815">
    <property type="entry name" value="CpaE_hom_Actino"/>
    <property type="match status" value="1"/>
</dbReference>
<evidence type="ECO:0000256" key="1">
    <source>
        <dbReference type="SAM" id="MobiDB-lite"/>
    </source>
</evidence>